<evidence type="ECO:0000256" key="1">
    <source>
        <dbReference type="SAM" id="MobiDB-lite"/>
    </source>
</evidence>
<dbReference type="Proteomes" id="UP000601597">
    <property type="component" value="Unassembled WGS sequence"/>
</dbReference>
<protein>
    <submittedName>
        <fullName evidence="2">Uncharacterized protein</fullName>
    </submittedName>
</protein>
<name>A0ABQ3BAK3_9GAMM</name>
<proteinExistence type="predicted"/>
<dbReference type="EMBL" id="BMXV01000007">
    <property type="protein sequence ID" value="GGY81147.1"/>
    <property type="molecule type" value="Genomic_DNA"/>
</dbReference>
<keyword evidence="3" id="KW-1185">Reference proteome</keyword>
<dbReference type="Pfam" id="PF20112">
    <property type="entry name" value="DUF6502"/>
    <property type="match status" value="1"/>
</dbReference>
<evidence type="ECO:0000313" key="3">
    <source>
        <dbReference type="Proteomes" id="UP000601597"/>
    </source>
</evidence>
<feature type="region of interest" description="Disordered" evidence="1">
    <location>
        <begin position="95"/>
        <end position="139"/>
    </location>
</feature>
<gene>
    <name evidence="2" type="ORF">GCM10007071_30650</name>
</gene>
<sequence>MDWMVTRWQITELVETLLSPAACDVVQTWLGDRRFLDKQGDPAMLSLIETEKPAFQRLVQAANQYLEADDVLMELARLGLVEQLATGRVMLRRSTYGPGNAGPVDRRRSTLASRGMLGRRHTDINPGSDSPVKNREKSS</sequence>
<dbReference type="InterPro" id="IPR045445">
    <property type="entry name" value="DUF6502"/>
</dbReference>
<comment type="caution">
    <text evidence="2">The sequence shown here is derived from an EMBL/GenBank/DDBJ whole genome shotgun (WGS) entry which is preliminary data.</text>
</comment>
<reference evidence="3" key="1">
    <citation type="journal article" date="2019" name="Int. J. Syst. Evol. Microbiol.">
        <title>The Global Catalogue of Microorganisms (GCM) 10K type strain sequencing project: providing services to taxonomists for standard genome sequencing and annotation.</title>
        <authorList>
            <consortium name="The Broad Institute Genomics Platform"/>
            <consortium name="The Broad Institute Genome Sequencing Center for Infectious Disease"/>
            <person name="Wu L."/>
            <person name="Ma J."/>
        </authorList>
    </citation>
    <scope>NUCLEOTIDE SEQUENCE [LARGE SCALE GENOMIC DNA]</scope>
    <source>
        <strain evidence="3">KCTC 22280</strain>
    </source>
</reference>
<organism evidence="2 3">
    <name type="scientific">Marinobacter zhanjiangensis</name>
    <dbReference type="NCBI Taxonomy" id="578215"/>
    <lineage>
        <taxon>Bacteria</taxon>
        <taxon>Pseudomonadati</taxon>
        <taxon>Pseudomonadota</taxon>
        <taxon>Gammaproteobacteria</taxon>
        <taxon>Pseudomonadales</taxon>
        <taxon>Marinobacteraceae</taxon>
        <taxon>Marinobacter</taxon>
    </lineage>
</organism>
<evidence type="ECO:0000313" key="2">
    <source>
        <dbReference type="EMBL" id="GGY81147.1"/>
    </source>
</evidence>
<accession>A0ABQ3BAK3</accession>